<dbReference type="EMBL" id="CADIKM010000079">
    <property type="protein sequence ID" value="CAB3806100.1"/>
    <property type="molecule type" value="Genomic_DNA"/>
</dbReference>
<protein>
    <submittedName>
        <fullName evidence="2">Uncharacterized protein</fullName>
    </submittedName>
</protein>
<dbReference type="AlphaFoldDB" id="A0A6S7BWM9"/>
<keyword evidence="3" id="KW-1185">Reference proteome</keyword>
<feature type="region of interest" description="Disordered" evidence="1">
    <location>
        <begin position="26"/>
        <end position="49"/>
    </location>
</feature>
<organism evidence="2 3">
    <name type="scientific">Pararobbsia alpina</name>
    <dbReference type="NCBI Taxonomy" id="621374"/>
    <lineage>
        <taxon>Bacteria</taxon>
        <taxon>Pseudomonadati</taxon>
        <taxon>Pseudomonadota</taxon>
        <taxon>Betaproteobacteria</taxon>
        <taxon>Burkholderiales</taxon>
        <taxon>Burkholderiaceae</taxon>
        <taxon>Pararobbsia</taxon>
    </lineage>
</organism>
<evidence type="ECO:0000313" key="3">
    <source>
        <dbReference type="Proteomes" id="UP000494115"/>
    </source>
</evidence>
<proteinExistence type="predicted"/>
<evidence type="ECO:0000313" key="2">
    <source>
        <dbReference type="EMBL" id="CAB3806100.1"/>
    </source>
</evidence>
<evidence type="ECO:0000256" key="1">
    <source>
        <dbReference type="SAM" id="MobiDB-lite"/>
    </source>
</evidence>
<dbReference type="Proteomes" id="UP000494115">
    <property type="component" value="Unassembled WGS sequence"/>
</dbReference>
<gene>
    <name evidence="2" type="ORF">LMG28138_05762</name>
</gene>
<sequence length="57" mass="6166">MRIIGATWLLGKETAGLLSRDHEVVGASRKRPAPKVDISDPEVRGGRHHGQVVLAAR</sequence>
<accession>A0A6S7BWM9</accession>
<reference evidence="2 3" key="1">
    <citation type="submission" date="2020-04" db="EMBL/GenBank/DDBJ databases">
        <authorList>
            <person name="De Canck E."/>
        </authorList>
    </citation>
    <scope>NUCLEOTIDE SEQUENCE [LARGE SCALE GENOMIC DNA]</scope>
    <source>
        <strain evidence="2 3">LMG 28138</strain>
    </source>
</reference>
<name>A0A6S7BWM9_9BURK</name>